<evidence type="ECO:0000256" key="1">
    <source>
        <dbReference type="ARBA" id="ARBA00004922"/>
    </source>
</evidence>
<dbReference type="Pfam" id="PF04666">
    <property type="entry name" value="MGAT4_cons"/>
    <property type="match status" value="1"/>
</dbReference>
<keyword evidence="2 9" id="KW-0328">Glycosyltransferase</keyword>
<dbReference type="OrthoDB" id="2016523at2759"/>
<accession>A0A6A4WCJ9</accession>
<feature type="transmembrane region" description="Helical" evidence="6">
    <location>
        <begin position="34"/>
        <end position="51"/>
    </location>
</feature>
<keyword evidence="10" id="KW-1185">Reference proteome</keyword>
<dbReference type="EMBL" id="VIIS01001334">
    <property type="protein sequence ID" value="KAF0299768.1"/>
    <property type="molecule type" value="Genomic_DNA"/>
</dbReference>
<evidence type="ECO:0000259" key="7">
    <source>
        <dbReference type="Pfam" id="PF04666"/>
    </source>
</evidence>
<feature type="domain" description="MGAT4 A/B/C C-terminal" evidence="8">
    <location>
        <begin position="510"/>
        <end position="640"/>
    </location>
</feature>
<dbReference type="GO" id="GO:0005793">
    <property type="term" value="C:endoplasmic reticulum-Golgi intermediate compartment"/>
    <property type="evidence" value="ECO:0007669"/>
    <property type="project" value="TreeGrafter"/>
</dbReference>
<protein>
    <submittedName>
        <fullName evidence="9">Alpha-1,3-mannosyl-glycoprotein 4-beta-N-acetylglucosaminyltransferase B</fullName>
    </submittedName>
</protein>
<dbReference type="GO" id="GO:0008375">
    <property type="term" value="F:acetylglucosaminyltransferase activity"/>
    <property type="evidence" value="ECO:0007669"/>
    <property type="project" value="TreeGrafter"/>
</dbReference>
<dbReference type="AlphaFoldDB" id="A0A6A4WCJ9"/>
<comment type="caution">
    <text evidence="9">The sequence shown here is derived from an EMBL/GenBank/DDBJ whole genome shotgun (WGS) entry which is preliminary data.</text>
</comment>
<dbReference type="InterPro" id="IPR006759">
    <property type="entry name" value="Glyco_transf_54"/>
</dbReference>
<sequence>MVRVPRRYAPVATRARPGGRPSAAMGCPRSRRQLAFCLAMLLLPFSLIVLLNQPVDTRLERTLVQQLAELRQRVQHAEMTNRERRKDVMVLNRQLDTYGAAAGERAQGDGCGSGHSWAVKAPAQQRQEEEGPPVLPPSQQQLAQLAPPHDLNDTTTPRGRTVPGALPAAVSGVPLTHLQEINSDMEVPGLLTYLPHLLGRPDALTPALHVSQGRRDVTVVMGLPTVKREVQNYLISTLKNLIDSMSESERLETLIVVFIAETDAEYCSRTAQEIQDKFPAEVKSGLVDIISPSAEYYPPRDSLRRTLDDPLERVQWRTKQNLDFAFLMMYCRPRGVFYVQLEDDIMTKPGYVTKMKEFALQKISEKKDWLLLDFCQLGFIGKLFKTVDLLPLIHFLVMFNNDKPSDWLLLNLVHTKVCRFDKSAKKCKEEKDKVWLHYKPSLFQHIGTHSSLKGKVQKLKDRSGPAAPPPLSASEQLLHLRMLQRRSRARETDKQFGKVQMFKAHSNPPARVVCDIKPHKQYTLERAYRGETYFWGLLPQPGDHLEFHLTPPATLTGFMFQSGNVEHPSDRFYNTTVEIVPALAEHELLKRYKTTSDGYAIIGQFDDQGVAAGSLDPTWGPIRSLRLAVQAESDNWVILNSPEEELVTPELGGAAIPLLNCASRPAPLEQCLARQ</sequence>
<evidence type="ECO:0000259" key="8">
    <source>
        <dbReference type="Pfam" id="PF23524"/>
    </source>
</evidence>
<evidence type="ECO:0000256" key="5">
    <source>
        <dbReference type="SAM" id="MobiDB-lite"/>
    </source>
</evidence>
<proteinExistence type="predicted"/>
<name>A0A6A4WCJ9_AMPAM</name>
<keyword evidence="3 9" id="KW-0808">Transferase</keyword>
<evidence type="ECO:0000313" key="10">
    <source>
        <dbReference type="Proteomes" id="UP000440578"/>
    </source>
</evidence>
<dbReference type="Proteomes" id="UP000440578">
    <property type="component" value="Unassembled WGS sequence"/>
</dbReference>
<dbReference type="GO" id="GO:0006487">
    <property type="term" value="P:protein N-linked glycosylation"/>
    <property type="evidence" value="ECO:0007669"/>
    <property type="project" value="TreeGrafter"/>
</dbReference>
<organism evidence="9 10">
    <name type="scientific">Amphibalanus amphitrite</name>
    <name type="common">Striped barnacle</name>
    <name type="synonym">Balanus amphitrite</name>
    <dbReference type="NCBI Taxonomy" id="1232801"/>
    <lineage>
        <taxon>Eukaryota</taxon>
        <taxon>Metazoa</taxon>
        <taxon>Ecdysozoa</taxon>
        <taxon>Arthropoda</taxon>
        <taxon>Crustacea</taxon>
        <taxon>Multicrustacea</taxon>
        <taxon>Cirripedia</taxon>
        <taxon>Thoracica</taxon>
        <taxon>Thoracicalcarea</taxon>
        <taxon>Balanomorpha</taxon>
        <taxon>Balanoidea</taxon>
        <taxon>Balanidae</taxon>
        <taxon>Amphibalaninae</taxon>
        <taxon>Amphibalanus</taxon>
    </lineage>
</organism>
<evidence type="ECO:0000313" key="9">
    <source>
        <dbReference type="EMBL" id="KAF0299768.1"/>
    </source>
</evidence>
<dbReference type="InterPro" id="IPR057279">
    <property type="entry name" value="MGAT4"/>
</dbReference>
<feature type="domain" description="MGAT4 conserved region" evidence="7">
    <location>
        <begin position="188"/>
        <end position="462"/>
    </location>
</feature>
<reference evidence="9 10" key="1">
    <citation type="submission" date="2019-07" db="EMBL/GenBank/DDBJ databases">
        <title>Draft genome assembly of a fouling barnacle, Amphibalanus amphitrite (Darwin, 1854): The first reference genome for Thecostraca.</title>
        <authorList>
            <person name="Kim W."/>
        </authorList>
    </citation>
    <scope>NUCLEOTIDE SEQUENCE [LARGE SCALE GENOMIC DNA]</scope>
    <source>
        <strain evidence="9">SNU_AA5</strain>
        <tissue evidence="9">Soma without cirri and trophi</tissue>
    </source>
</reference>
<dbReference type="Pfam" id="PF23524">
    <property type="entry name" value="MGAT4A_C"/>
    <property type="match status" value="1"/>
</dbReference>
<keyword evidence="6" id="KW-0812">Transmembrane</keyword>
<dbReference type="PANTHER" id="PTHR12062:SF9">
    <property type="entry name" value="ALPHA-1,3-MANNOSYL-GLYCOPROTEIN 4-BETA-N-ACETYLGLUCOSAMINYLTRANSFERASE A, ISOFORM A"/>
    <property type="match status" value="1"/>
</dbReference>
<keyword evidence="6" id="KW-0472">Membrane</keyword>
<dbReference type="GO" id="GO:0005783">
    <property type="term" value="C:endoplasmic reticulum"/>
    <property type="evidence" value="ECO:0007669"/>
    <property type="project" value="TreeGrafter"/>
</dbReference>
<dbReference type="GO" id="GO:0005795">
    <property type="term" value="C:Golgi stack"/>
    <property type="evidence" value="ECO:0007669"/>
    <property type="project" value="TreeGrafter"/>
</dbReference>
<keyword evidence="4" id="KW-0175">Coiled coil</keyword>
<gene>
    <name evidence="9" type="primary">Mgat4b</name>
    <name evidence="9" type="ORF">FJT64_027602</name>
</gene>
<evidence type="ECO:0000256" key="4">
    <source>
        <dbReference type="SAM" id="Coils"/>
    </source>
</evidence>
<keyword evidence="6" id="KW-1133">Transmembrane helix</keyword>
<evidence type="ECO:0000256" key="3">
    <source>
        <dbReference type="ARBA" id="ARBA00022679"/>
    </source>
</evidence>
<feature type="region of interest" description="Disordered" evidence="5">
    <location>
        <begin position="105"/>
        <end position="140"/>
    </location>
</feature>
<dbReference type="PANTHER" id="PTHR12062">
    <property type="entry name" value="N-ACETYLGLUCOSAMINYLTRANSFERASE VI"/>
    <property type="match status" value="1"/>
</dbReference>
<feature type="coiled-coil region" evidence="4">
    <location>
        <begin position="60"/>
        <end position="87"/>
    </location>
</feature>
<comment type="pathway">
    <text evidence="1">Protein modification; protein glycosylation.</text>
</comment>
<evidence type="ECO:0000256" key="2">
    <source>
        <dbReference type="ARBA" id="ARBA00022676"/>
    </source>
</evidence>
<feature type="region of interest" description="Disordered" evidence="5">
    <location>
        <begin position="1"/>
        <end position="25"/>
    </location>
</feature>
<dbReference type="InterPro" id="IPR056576">
    <property type="entry name" value="MGAT4_A/B/C_C"/>
</dbReference>
<evidence type="ECO:0000256" key="6">
    <source>
        <dbReference type="SAM" id="Phobius"/>
    </source>
</evidence>